<dbReference type="HOGENOM" id="CLU_773233_0_0_7"/>
<dbReference type="eggNOG" id="COG0840">
    <property type="taxonomic scope" value="Bacteria"/>
</dbReference>
<dbReference type="EMBL" id="CM001368">
    <property type="protein sequence ID" value="EHJ48750.1"/>
    <property type="molecule type" value="Genomic_DNA"/>
</dbReference>
<feature type="chain" id="PRO_5003503552" evidence="1">
    <location>
        <begin position="25"/>
        <end position="358"/>
    </location>
</feature>
<evidence type="ECO:0000313" key="3">
    <source>
        <dbReference type="Proteomes" id="UP000004662"/>
    </source>
</evidence>
<dbReference type="AlphaFoldDB" id="G7QAJ7"/>
<keyword evidence="3" id="KW-1185">Reference proteome</keyword>
<dbReference type="Proteomes" id="UP000004662">
    <property type="component" value="Chromosome"/>
</dbReference>
<feature type="signal peptide" evidence="1">
    <location>
        <begin position="1"/>
        <end position="24"/>
    </location>
</feature>
<evidence type="ECO:0000313" key="2">
    <source>
        <dbReference type="EMBL" id="EHJ48750.1"/>
    </source>
</evidence>
<accession>G7QAJ7</accession>
<sequence>MPVVTTFVLGLLLAASAAFPPALAAKTAEAPPLARAVVTEAAGRLDDTLAAVARSAASLGAAYAALARDTAPPTPEERGRFLQNYAVKDGVVAFRDRQSPCGPEPAAEAPCPALLFYDGENFTDETFRQLSVLSRLGPAMAAAHDALPFSWVYLTTPGQNFAIYPYLPLAEAVGNYQPTEKDFYTAADFKGKACGWLSPYLDLAGAGMMVTVSCPVYDGETLLAVSSRDVTLAQLSSRVMADLAGIPGGRAVLMNRRGKAIAASDATVSAFIERENGKAGDAVVYFRADRGLAALGLEKGLASPDAALNQAGEEVVARHETDRENPIVFTQGRDAVLATRLAATGWYLVLLVPQKAAR</sequence>
<dbReference type="STRING" id="694327.DFW101_2746"/>
<reference evidence="3" key="1">
    <citation type="journal article" date="2015" name="Genome Announc.">
        <title>High-Quality Draft Genome Sequence of Desulfovibrio carbinoliphilus FW-101-2B, an Organic Acid-Oxidizing Sulfate-Reducing Bacterium Isolated from Uranium(VI)-Contaminated Groundwater.</title>
        <authorList>
            <person name="Ramsay B.D."/>
            <person name="Hwang C."/>
            <person name="Woo H.L."/>
            <person name="Carroll S.L."/>
            <person name="Lucas S."/>
            <person name="Han J."/>
            <person name="Lapidus A.L."/>
            <person name="Cheng J.F."/>
            <person name="Goodwin L.A."/>
            <person name="Pitluck S."/>
            <person name="Peters L."/>
            <person name="Chertkov O."/>
            <person name="Held B."/>
            <person name="Detter J.C."/>
            <person name="Han C.S."/>
            <person name="Tapia R."/>
            <person name="Land M.L."/>
            <person name="Hauser L.J."/>
            <person name="Kyrpides N.C."/>
            <person name="Ivanova N.N."/>
            <person name="Mikhailova N."/>
            <person name="Pagani I."/>
            <person name="Woyke T."/>
            <person name="Arkin A.P."/>
            <person name="Dehal P."/>
            <person name="Chivian D."/>
            <person name="Criddle C.S."/>
            <person name="Wu W."/>
            <person name="Chakraborty R."/>
            <person name="Hazen T.C."/>
            <person name="Fields M.W."/>
        </authorList>
    </citation>
    <scope>NUCLEOTIDE SEQUENCE [LARGE SCALE GENOMIC DNA]</scope>
    <source>
        <strain evidence="3">FW-101-2B</strain>
    </source>
</reference>
<dbReference type="OrthoDB" id="5448615at2"/>
<keyword evidence="1" id="KW-0732">Signal</keyword>
<gene>
    <name evidence="2" type="ORF">DFW101_2746</name>
</gene>
<name>G7QAJ7_9BACT</name>
<protein>
    <submittedName>
        <fullName evidence="2">Cache domain protein</fullName>
    </submittedName>
</protein>
<dbReference type="Gene3D" id="3.30.450.20">
    <property type="entry name" value="PAS domain"/>
    <property type="match status" value="1"/>
</dbReference>
<evidence type="ECO:0000256" key="1">
    <source>
        <dbReference type="SAM" id="SignalP"/>
    </source>
</evidence>
<organism evidence="2 3">
    <name type="scientific">Solidesulfovibrio carbinoliphilus subsp. oakridgensis</name>
    <dbReference type="NCBI Taxonomy" id="694327"/>
    <lineage>
        <taxon>Bacteria</taxon>
        <taxon>Pseudomonadati</taxon>
        <taxon>Thermodesulfobacteriota</taxon>
        <taxon>Desulfovibrionia</taxon>
        <taxon>Desulfovibrionales</taxon>
        <taxon>Desulfovibrionaceae</taxon>
        <taxon>Solidesulfovibrio</taxon>
    </lineage>
</organism>
<dbReference type="RefSeq" id="WP_009182111.1">
    <property type="nucleotide sequence ID" value="NZ_CM001368.1"/>
</dbReference>
<proteinExistence type="predicted"/>